<protein>
    <recommendedName>
        <fullName evidence="4">ABC transporter permease</fullName>
    </recommendedName>
</protein>
<comment type="caution">
    <text evidence="2">The sequence shown here is derived from an EMBL/GenBank/DDBJ whole genome shotgun (WGS) entry which is preliminary data.</text>
</comment>
<organism evidence="2 3">
    <name type="scientific">Streptosporangium oxazolinicum</name>
    <dbReference type="NCBI Taxonomy" id="909287"/>
    <lineage>
        <taxon>Bacteria</taxon>
        <taxon>Bacillati</taxon>
        <taxon>Actinomycetota</taxon>
        <taxon>Actinomycetes</taxon>
        <taxon>Streptosporangiales</taxon>
        <taxon>Streptosporangiaceae</taxon>
        <taxon>Streptosporangium</taxon>
    </lineage>
</organism>
<dbReference type="RefSeq" id="WP_344920943.1">
    <property type="nucleotide sequence ID" value="NZ_BAABAQ010000011.1"/>
</dbReference>
<proteinExistence type="predicted"/>
<evidence type="ECO:0000256" key="1">
    <source>
        <dbReference type="SAM" id="Phobius"/>
    </source>
</evidence>
<feature type="transmembrane region" description="Helical" evidence="1">
    <location>
        <begin position="180"/>
        <end position="202"/>
    </location>
</feature>
<feature type="transmembrane region" description="Helical" evidence="1">
    <location>
        <begin position="222"/>
        <end position="245"/>
    </location>
</feature>
<gene>
    <name evidence="2" type="ORF">GCM10022252_54740</name>
</gene>
<feature type="transmembrane region" description="Helical" evidence="1">
    <location>
        <begin position="108"/>
        <end position="132"/>
    </location>
</feature>
<keyword evidence="1" id="KW-0812">Transmembrane</keyword>
<reference evidence="3" key="1">
    <citation type="journal article" date="2019" name="Int. J. Syst. Evol. Microbiol.">
        <title>The Global Catalogue of Microorganisms (GCM) 10K type strain sequencing project: providing services to taxonomists for standard genome sequencing and annotation.</title>
        <authorList>
            <consortium name="The Broad Institute Genomics Platform"/>
            <consortium name="The Broad Institute Genome Sequencing Center for Infectious Disease"/>
            <person name="Wu L."/>
            <person name="Ma J."/>
        </authorList>
    </citation>
    <scope>NUCLEOTIDE SEQUENCE [LARGE SCALE GENOMIC DNA]</scope>
    <source>
        <strain evidence="3">JCM 17388</strain>
    </source>
</reference>
<keyword evidence="3" id="KW-1185">Reference proteome</keyword>
<dbReference type="Proteomes" id="UP001501251">
    <property type="component" value="Unassembled WGS sequence"/>
</dbReference>
<name>A0ABP8B8U0_9ACTN</name>
<keyword evidence="1" id="KW-0472">Membrane</keyword>
<evidence type="ECO:0008006" key="4">
    <source>
        <dbReference type="Google" id="ProtNLM"/>
    </source>
</evidence>
<evidence type="ECO:0000313" key="3">
    <source>
        <dbReference type="Proteomes" id="UP001501251"/>
    </source>
</evidence>
<evidence type="ECO:0000313" key="2">
    <source>
        <dbReference type="EMBL" id="GAA4200875.1"/>
    </source>
</evidence>
<keyword evidence="1" id="KW-1133">Transmembrane helix</keyword>
<dbReference type="EMBL" id="BAABAQ010000011">
    <property type="protein sequence ID" value="GAA4200875.1"/>
    <property type="molecule type" value="Genomic_DNA"/>
</dbReference>
<feature type="transmembrane region" description="Helical" evidence="1">
    <location>
        <begin position="251"/>
        <end position="271"/>
    </location>
</feature>
<feature type="transmembrane region" description="Helical" evidence="1">
    <location>
        <begin position="61"/>
        <end position="81"/>
    </location>
</feature>
<accession>A0ABP8B8U0</accession>
<sequence length="288" mass="30222">MMRALAVGALRLYPKVWRGRYEEEVRELVEARPVRLRTVADLLAGAFDAHLNRDLIPGGSAVRIPPTALLTAGGIALIYLWNPGIRQMDSLEATWSHAREHGPIAEPLAGVSTTAFTTAPVIAVLAVVPLLVNAMRVVRRSELFAPYGVIAFAPLCLVPAGLIGWLYVGMAFLDVGFPMGVFGNAMTGGFFVPMMLSFLLGLPSAAVGDPLLAPGVRIAGRLLAVAGWATALAWLPIAVLMLMGAEGVTGSFATAVAASAAVSVAMSALVATRALGHDRQAVRHLARA</sequence>
<feature type="transmembrane region" description="Helical" evidence="1">
    <location>
        <begin position="144"/>
        <end position="168"/>
    </location>
</feature>